<sequence length="191" mass="21055">MTFAYGEGRETEVGPGSMVMAVEREESTSGSLLLMTAHLRLAFADEGGGHEPKKQRIPSLVTVTTKKIKTEHVRDGFANTSVKYGVGLPLQGSPLISSQPQSFNYQHNNMKKKNTRLANSSKKEIERQNALANPSRAHPVTYLTGLHQPTSSSEGGAMQKNKRKRETRVDGNFMNSRVRIGSLRVGQLDFI</sequence>
<name>A0A9P5TEC4_GYMJU</name>
<keyword evidence="3" id="KW-1185">Reference proteome</keyword>
<feature type="region of interest" description="Disordered" evidence="1">
    <location>
        <begin position="146"/>
        <end position="167"/>
    </location>
</feature>
<comment type="caution">
    <text evidence="2">The sequence shown here is derived from an EMBL/GenBank/DDBJ whole genome shotgun (WGS) entry which is preliminary data.</text>
</comment>
<evidence type="ECO:0000313" key="2">
    <source>
        <dbReference type="EMBL" id="KAF8867996.1"/>
    </source>
</evidence>
<protein>
    <submittedName>
        <fullName evidence="2">Uncharacterized protein</fullName>
    </submittedName>
</protein>
<dbReference type="AlphaFoldDB" id="A0A9P5TEC4"/>
<evidence type="ECO:0000256" key="1">
    <source>
        <dbReference type="SAM" id="MobiDB-lite"/>
    </source>
</evidence>
<dbReference type="EMBL" id="JADNYJ010000843">
    <property type="protein sequence ID" value="KAF8867996.1"/>
    <property type="molecule type" value="Genomic_DNA"/>
</dbReference>
<organism evidence="2 3">
    <name type="scientific">Gymnopilus junonius</name>
    <name type="common">Spectacular rustgill mushroom</name>
    <name type="synonym">Gymnopilus spectabilis subsp. junonius</name>
    <dbReference type="NCBI Taxonomy" id="109634"/>
    <lineage>
        <taxon>Eukaryota</taxon>
        <taxon>Fungi</taxon>
        <taxon>Dikarya</taxon>
        <taxon>Basidiomycota</taxon>
        <taxon>Agaricomycotina</taxon>
        <taxon>Agaricomycetes</taxon>
        <taxon>Agaricomycetidae</taxon>
        <taxon>Agaricales</taxon>
        <taxon>Agaricineae</taxon>
        <taxon>Hymenogastraceae</taxon>
        <taxon>Gymnopilus</taxon>
    </lineage>
</organism>
<accession>A0A9P5TEC4</accession>
<proteinExistence type="predicted"/>
<evidence type="ECO:0000313" key="3">
    <source>
        <dbReference type="Proteomes" id="UP000724874"/>
    </source>
</evidence>
<reference evidence="2" key="1">
    <citation type="submission" date="2020-11" db="EMBL/GenBank/DDBJ databases">
        <authorList>
            <consortium name="DOE Joint Genome Institute"/>
            <person name="Ahrendt S."/>
            <person name="Riley R."/>
            <person name="Andreopoulos W."/>
            <person name="LaButti K."/>
            <person name="Pangilinan J."/>
            <person name="Ruiz-duenas F.J."/>
            <person name="Barrasa J.M."/>
            <person name="Sanchez-Garcia M."/>
            <person name="Camarero S."/>
            <person name="Miyauchi S."/>
            <person name="Serrano A."/>
            <person name="Linde D."/>
            <person name="Babiker R."/>
            <person name="Drula E."/>
            <person name="Ayuso-Fernandez I."/>
            <person name="Pacheco R."/>
            <person name="Padilla G."/>
            <person name="Ferreira P."/>
            <person name="Barriuso J."/>
            <person name="Kellner H."/>
            <person name="Castanera R."/>
            <person name="Alfaro M."/>
            <person name="Ramirez L."/>
            <person name="Pisabarro A.G."/>
            <person name="Kuo A."/>
            <person name="Tritt A."/>
            <person name="Lipzen A."/>
            <person name="He G."/>
            <person name="Yan M."/>
            <person name="Ng V."/>
            <person name="Cullen D."/>
            <person name="Martin F."/>
            <person name="Rosso M.-N."/>
            <person name="Henrissat B."/>
            <person name="Hibbett D."/>
            <person name="Martinez A.T."/>
            <person name="Grigoriev I.V."/>
        </authorList>
    </citation>
    <scope>NUCLEOTIDE SEQUENCE</scope>
    <source>
        <strain evidence="2">AH 44721</strain>
    </source>
</reference>
<dbReference type="Proteomes" id="UP000724874">
    <property type="component" value="Unassembled WGS sequence"/>
</dbReference>
<gene>
    <name evidence="2" type="ORF">CPB84DRAFT_1756955</name>
</gene>